<dbReference type="Proteomes" id="UP000198211">
    <property type="component" value="Unassembled WGS sequence"/>
</dbReference>
<name>A0A225WP30_9STRA</name>
<feature type="region of interest" description="Disordered" evidence="2">
    <location>
        <begin position="70"/>
        <end position="89"/>
    </location>
</feature>
<evidence type="ECO:0000256" key="2">
    <source>
        <dbReference type="SAM" id="MobiDB-lite"/>
    </source>
</evidence>
<protein>
    <submittedName>
        <fullName evidence="3">Uncharacterized protein</fullName>
    </submittedName>
</protein>
<dbReference type="AlphaFoldDB" id="A0A225WP30"/>
<dbReference type="OrthoDB" id="10266732at2759"/>
<evidence type="ECO:0000313" key="4">
    <source>
        <dbReference type="Proteomes" id="UP000198211"/>
    </source>
</evidence>
<dbReference type="EMBL" id="NBNE01000460">
    <property type="protein sequence ID" value="OWZ19294.1"/>
    <property type="molecule type" value="Genomic_DNA"/>
</dbReference>
<feature type="region of interest" description="Disordered" evidence="2">
    <location>
        <begin position="1"/>
        <end position="23"/>
    </location>
</feature>
<proteinExistence type="predicted"/>
<keyword evidence="1" id="KW-0175">Coiled coil</keyword>
<feature type="compositionally biased region" description="Low complexity" evidence="2">
    <location>
        <begin position="12"/>
        <end position="23"/>
    </location>
</feature>
<comment type="caution">
    <text evidence="3">The sequence shown here is derived from an EMBL/GenBank/DDBJ whole genome shotgun (WGS) entry which is preliminary data.</text>
</comment>
<evidence type="ECO:0000313" key="3">
    <source>
        <dbReference type="EMBL" id="OWZ19294.1"/>
    </source>
</evidence>
<feature type="compositionally biased region" description="Polar residues" evidence="2">
    <location>
        <begin position="1"/>
        <end position="11"/>
    </location>
</feature>
<sequence>METQSGYEVTPSNAATRSAAADSAVDTGDESVAVTSTCAATHPAVSTGCESDVDAFTCAAGDIAVSSRTQSTSACGVAPDEPTSKRQKVEGDIRGGTVSYLLSVEQHRHMLKLYHTFPSWPARTTAVPELTVHNKWIAIAAEMKACFPDLTVEKSSLRNVLYHKHEKQKYNELVAFKREHEHEEVGACKVDTKKLQQENAVLQKMVKVLKEESLEIRLHFTNKSIDNLAKMKQVVDERTERTQELDEANAKIDVLLEDLENLNYEKNILENSVAALQKDYDNIKSKNNKLTKKNAFLTHKLECVHADWLQSLRDSNE</sequence>
<organism evidence="3 4">
    <name type="scientific">Phytophthora megakarya</name>
    <dbReference type="NCBI Taxonomy" id="4795"/>
    <lineage>
        <taxon>Eukaryota</taxon>
        <taxon>Sar</taxon>
        <taxon>Stramenopiles</taxon>
        <taxon>Oomycota</taxon>
        <taxon>Peronosporomycetes</taxon>
        <taxon>Peronosporales</taxon>
        <taxon>Peronosporaceae</taxon>
        <taxon>Phytophthora</taxon>
    </lineage>
</organism>
<accession>A0A225WP30</accession>
<reference evidence="4" key="1">
    <citation type="submission" date="2017-03" db="EMBL/GenBank/DDBJ databases">
        <title>Phytopthora megakarya and P. palmivora, two closely related causual agents of cacao black pod achieved similar genome size and gene model numbers by different mechanisms.</title>
        <authorList>
            <person name="Ali S."/>
            <person name="Shao J."/>
            <person name="Larry D.J."/>
            <person name="Kronmiller B."/>
            <person name="Shen D."/>
            <person name="Strem M.D."/>
            <person name="Melnick R.L."/>
            <person name="Guiltinan M.J."/>
            <person name="Tyler B.M."/>
            <person name="Meinhardt L.W."/>
            <person name="Bailey B.A."/>
        </authorList>
    </citation>
    <scope>NUCLEOTIDE SEQUENCE [LARGE SCALE GENOMIC DNA]</scope>
    <source>
        <strain evidence="4">zdho120</strain>
    </source>
</reference>
<feature type="coiled-coil region" evidence="1">
    <location>
        <begin position="192"/>
        <end position="293"/>
    </location>
</feature>
<keyword evidence="4" id="KW-1185">Reference proteome</keyword>
<evidence type="ECO:0000256" key="1">
    <source>
        <dbReference type="SAM" id="Coils"/>
    </source>
</evidence>
<gene>
    <name evidence="3" type="ORF">PHMEG_0006477</name>
</gene>